<gene>
    <name evidence="1" type="ORF">T01_8425</name>
</gene>
<accession>A0A0V1ALW6</accession>
<name>A0A0V1ALW6_TRISP</name>
<reference evidence="1 2" key="1">
    <citation type="submission" date="2015-01" db="EMBL/GenBank/DDBJ databases">
        <title>Evolution of Trichinella species and genotypes.</title>
        <authorList>
            <person name="Korhonen P.K."/>
            <person name="Edoardo P."/>
            <person name="Giuseppe L.R."/>
            <person name="Gasser R.B."/>
        </authorList>
    </citation>
    <scope>NUCLEOTIDE SEQUENCE [LARGE SCALE GENOMIC DNA]</scope>
    <source>
        <strain evidence="1">ISS3</strain>
    </source>
</reference>
<dbReference type="Proteomes" id="UP000054776">
    <property type="component" value="Unassembled WGS sequence"/>
</dbReference>
<dbReference type="EMBL" id="JYDH01000709">
    <property type="protein sequence ID" value="KRY25826.1"/>
    <property type="molecule type" value="Genomic_DNA"/>
</dbReference>
<sequence length="34" mass="4220">MKQYLRAQNCFETAQILTYENLMKYLVSDYHIYK</sequence>
<evidence type="ECO:0000313" key="2">
    <source>
        <dbReference type="Proteomes" id="UP000054776"/>
    </source>
</evidence>
<protein>
    <submittedName>
        <fullName evidence="1">Uncharacterized protein</fullName>
    </submittedName>
</protein>
<dbReference type="InParanoid" id="A0A0V1ALW6"/>
<keyword evidence="2" id="KW-1185">Reference proteome</keyword>
<proteinExistence type="predicted"/>
<comment type="caution">
    <text evidence="1">The sequence shown here is derived from an EMBL/GenBank/DDBJ whole genome shotgun (WGS) entry which is preliminary data.</text>
</comment>
<organism evidence="1 2">
    <name type="scientific">Trichinella spiralis</name>
    <name type="common">Trichina worm</name>
    <dbReference type="NCBI Taxonomy" id="6334"/>
    <lineage>
        <taxon>Eukaryota</taxon>
        <taxon>Metazoa</taxon>
        <taxon>Ecdysozoa</taxon>
        <taxon>Nematoda</taxon>
        <taxon>Enoplea</taxon>
        <taxon>Dorylaimia</taxon>
        <taxon>Trichinellida</taxon>
        <taxon>Trichinellidae</taxon>
        <taxon>Trichinella</taxon>
    </lineage>
</organism>
<dbReference type="AlphaFoldDB" id="A0A0V1ALW6"/>
<evidence type="ECO:0000313" key="1">
    <source>
        <dbReference type="EMBL" id="KRY25826.1"/>
    </source>
</evidence>